<dbReference type="CDD" id="cd06850">
    <property type="entry name" value="biotinyl_domain"/>
    <property type="match status" value="1"/>
</dbReference>
<dbReference type="eggNOG" id="COG4770">
    <property type="taxonomic scope" value="Bacteria"/>
</dbReference>
<accession>A7NN13</accession>
<dbReference type="InterPro" id="IPR050709">
    <property type="entry name" value="Biotin_Carboxyl_Carrier/Decarb"/>
</dbReference>
<dbReference type="Proteomes" id="UP000000263">
    <property type="component" value="Chromosome"/>
</dbReference>
<dbReference type="Gene3D" id="2.40.50.100">
    <property type="match status" value="1"/>
</dbReference>
<name>A7NN13_ROSCS</name>
<dbReference type="InterPro" id="IPR011053">
    <property type="entry name" value="Single_hybrid_motif"/>
</dbReference>
<dbReference type="OrthoDB" id="3730619at2"/>
<organism evidence="3 4">
    <name type="scientific">Roseiflexus castenholzii (strain DSM 13941 / HLO8)</name>
    <dbReference type="NCBI Taxonomy" id="383372"/>
    <lineage>
        <taxon>Bacteria</taxon>
        <taxon>Bacillati</taxon>
        <taxon>Chloroflexota</taxon>
        <taxon>Chloroflexia</taxon>
        <taxon>Chloroflexales</taxon>
        <taxon>Roseiflexineae</taxon>
        <taxon>Roseiflexaceae</taxon>
        <taxon>Roseiflexus</taxon>
    </lineage>
</organism>
<dbReference type="PROSITE" id="PS00188">
    <property type="entry name" value="BIOTIN"/>
    <property type="match status" value="1"/>
</dbReference>
<evidence type="ECO:0000259" key="2">
    <source>
        <dbReference type="PROSITE" id="PS50968"/>
    </source>
</evidence>
<dbReference type="RefSeq" id="WP_012121369.1">
    <property type="nucleotide sequence ID" value="NC_009767.1"/>
</dbReference>
<evidence type="ECO:0000313" key="3">
    <source>
        <dbReference type="EMBL" id="ABU58945.1"/>
    </source>
</evidence>
<dbReference type="PROSITE" id="PS50968">
    <property type="entry name" value="BIOTINYL_LIPOYL"/>
    <property type="match status" value="1"/>
</dbReference>
<dbReference type="EMBL" id="CP000804">
    <property type="protein sequence ID" value="ABU58945.1"/>
    <property type="molecule type" value="Genomic_DNA"/>
</dbReference>
<dbReference type="Pfam" id="PF00364">
    <property type="entry name" value="Biotin_lipoyl"/>
    <property type="match status" value="1"/>
</dbReference>
<proteinExistence type="predicted"/>
<dbReference type="HOGENOM" id="CLU_016733_5_1_0"/>
<dbReference type="STRING" id="383372.Rcas_2883"/>
<evidence type="ECO:0000313" key="4">
    <source>
        <dbReference type="Proteomes" id="UP000000263"/>
    </source>
</evidence>
<dbReference type="SUPFAM" id="SSF51230">
    <property type="entry name" value="Single hybrid motif"/>
    <property type="match status" value="1"/>
</dbReference>
<keyword evidence="1" id="KW-0092">Biotin</keyword>
<dbReference type="PANTHER" id="PTHR45266:SF3">
    <property type="entry name" value="OXALOACETATE DECARBOXYLASE ALPHA CHAIN"/>
    <property type="match status" value="1"/>
</dbReference>
<dbReference type="FunFam" id="2.40.50.100:FF:000003">
    <property type="entry name" value="Acetyl-CoA carboxylase biotin carboxyl carrier protein"/>
    <property type="match status" value="1"/>
</dbReference>
<dbReference type="InterPro" id="IPR001882">
    <property type="entry name" value="Biotin_BS"/>
</dbReference>
<dbReference type="PANTHER" id="PTHR45266">
    <property type="entry name" value="OXALOACETATE DECARBOXYLASE ALPHA CHAIN"/>
    <property type="match status" value="1"/>
</dbReference>
<dbReference type="AlphaFoldDB" id="A7NN13"/>
<protein>
    <submittedName>
        <fullName evidence="3">Biotin/lipoyl attachment domain-containing protein</fullName>
    </submittedName>
</protein>
<evidence type="ECO:0000256" key="1">
    <source>
        <dbReference type="ARBA" id="ARBA00023267"/>
    </source>
</evidence>
<keyword evidence="4" id="KW-1185">Reference proteome</keyword>
<feature type="domain" description="Lipoyl-binding" evidence="2">
    <location>
        <begin position="85"/>
        <end position="164"/>
    </location>
</feature>
<dbReference type="InterPro" id="IPR000089">
    <property type="entry name" value="Biotin_lipoyl"/>
</dbReference>
<gene>
    <name evidence="3" type="ordered locus">Rcas_2883</name>
</gene>
<sequence length="164" mass="17852">MSKLSITIDGHTFVVESPPLHRTTGAITVRVDGQSVQVLTPETGSPELLDWLIVERRPYEVAVDPNLRWMRSRFGLHQVEVRDLEATVARPASGDGRIKAPIPGLITRVLVSPGEAVELGQPLLVLEAMKMENEIRAPRAGRVTQIHVAPGQSVALGVVMAEVE</sequence>
<reference evidence="3 4" key="1">
    <citation type="submission" date="2007-08" db="EMBL/GenBank/DDBJ databases">
        <title>Complete sequence of Roseiflexus castenholzii DSM 13941.</title>
        <authorList>
            <consortium name="US DOE Joint Genome Institute"/>
            <person name="Copeland A."/>
            <person name="Lucas S."/>
            <person name="Lapidus A."/>
            <person name="Barry K."/>
            <person name="Glavina del Rio T."/>
            <person name="Dalin E."/>
            <person name="Tice H."/>
            <person name="Pitluck S."/>
            <person name="Thompson L.S."/>
            <person name="Brettin T."/>
            <person name="Bruce D."/>
            <person name="Detter J.C."/>
            <person name="Han C."/>
            <person name="Tapia R."/>
            <person name="Schmutz J."/>
            <person name="Larimer F."/>
            <person name="Land M."/>
            <person name="Hauser L."/>
            <person name="Kyrpides N."/>
            <person name="Mikhailova N."/>
            <person name="Bryant D.A."/>
            <person name="Hanada S."/>
            <person name="Tsukatani Y."/>
            <person name="Richardson P."/>
        </authorList>
    </citation>
    <scope>NUCLEOTIDE SEQUENCE [LARGE SCALE GENOMIC DNA]</scope>
    <source>
        <strain evidence="4">DSM 13941 / HLO8</strain>
    </source>
</reference>
<dbReference type="KEGG" id="rca:Rcas_2883"/>